<dbReference type="Gene3D" id="3.40.50.12390">
    <property type="match status" value="1"/>
</dbReference>
<dbReference type="InterPro" id="IPR027073">
    <property type="entry name" value="5_3_exoribonuclease"/>
</dbReference>
<gene>
    <name evidence="3" type="ORF">Hyperionvirus17_24</name>
</gene>
<dbReference type="InterPro" id="IPR004859">
    <property type="entry name" value="Xrn1_N"/>
</dbReference>
<sequence length="813" mass="95272">MGIEGFFRTLEKKQDQRIGITEDYKQRTDAEYFYIDFNSILYNLSGVIDYELGYVLVSIVYEKVDQVCREICEKWGFEIREGATVEDFNKFFNEGRIDGYTIGLVKEHIVELLGTYLDPSRLRKIFVSVDGIPNMAKIVEQKQRKYMMYVRNTLVKKLFEESKGLSKKRMIFENNRIRFDRAKIVPWGPFMKNLEDALTDKEWVDGSIKSKFPNLDNFTLSTASYPGEGEKKIMEQIVINSQQNIRGTIMLYSPDADMILLAIILKNLIGAPNVFYVLHYDQETKSHSFVNMEKFVRYICGMITKVELVPSLIYTISNDFVILATVFGNDFVPKIDSINVKSDFSDILNLYRNMVDLSGKVRNIVEGSKPFEINYVNLLEFLSYVAAKEPDLIRQKYIVGHYDVRKIKKMLRMRNMTDHEVLEFVKKYIGEYGEFVKKIIGGRAINQVLDEYRGKPFLEWLEFAERGNARDIAGDILKTYKSSGIINKPLRGVRKRSVEKIRDFHVEKYLSDPINALLIGKEKLTKYDEEVIMLDWKLGEFAGMLNATEEGNYGVVSLDYKNLKLYLPAIDRKYYYESYLHVFNDKDKKFYADEYLFGLVWTFDFYFNKNDAKENLRSVSTWFYPGHRAPLLVDIVKSLETYVEIDKAESLMERIGTNMVPRGEFLNRYEQMLYIIPLNRISPIVPGYEKLLENRELFPDMQEYVNKIWSGDSAEYIDCRRITFITKCVLKKVKNFTEQMFMKIVLPYRRFLELDSKVDYSSVKANRSIGYEAISGGYKRALYKELYLISGDARYKRIYKEAKKQLMDFPFAD</sequence>
<accession>A0A3G5AC06</accession>
<keyword evidence="3" id="KW-0378">Hydrolase</keyword>
<dbReference type="GO" id="GO:0003723">
    <property type="term" value="F:RNA binding"/>
    <property type="evidence" value="ECO:0007669"/>
    <property type="project" value="TreeGrafter"/>
</dbReference>
<dbReference type="PANTHER" id="PTHR12341:SF7">
    <property type="entry name" value="5'-3' EXORIBONUCLEASE 1"/>
    <property type="match status" value="1"/>
</dbReference>
<dbReference type="Pfam" id="PF03159">
    <property type="entry name" value="XRN_N"/>
    <property type="match status" value="1"/>
</dbReference>
<dbReference type="GO" id="GO:0004534">
    <property type="term" value="F:5'-3' RNA exonuclease activity"/>
    <property type="evidence" value="ECO:0007669"/>
    <property type="project" value="TreeGrafter"/>
</dbReference>
<keyword evidence="3" id="KW-0269">Exonuclease</keyword>
<evidence type="ECO:0000256" key="1">
    <source>
        <dbReference type="ARBA" id="ARBA00038299"/>
    </source>
</evidence>
<dbReference type="GO" id="GO:0016075">
    <property type="term" value="P:rRNA catabolic process"/>
    <property type="evidence" value="ECO:0007669"/>
    <property type="project" value="TreeGrafter"/>
</dbReference>
<keyword evidence="3" id="KW-0540">Nuclease</keyword>
<comment type="similarity">
    <text evidence="1">Belongs to the 5'-3' exonuclease family.</text>
</comment>
<dbReference type="GO" id="GO:0000956">
    <property type="term" value="P:nuclear-transcribed mRNA catabolic process"/>
    <property type="evidence" value="ECO:0007669"/>
    <property type="project" value="TreeGrafter"/>
</dbReference>
<evidence type="ECO:0000259" key="2">
    <source>
        <dbReference type="Pfam" id="PF03159"/>
    </source>
</evidence>
<dbReference type="PANTHER" id="PTHR12341">
    <property type="entry name" value="5'-&gt;3' EXORIBONUCLEASE"/>
    <property type="match status" value="1"/>
</dbReference>
<feature type="domain" description="Xrn1 N-terminal" evidence="2">
    <location>
        <begin position="111"/>
        <end position="266"/>
    </location>
</feature>
<organism evidence="3">
    <name type="scientific">Hyperionvirus sp</name>
    <dbReference type="NCBI Taxonomy" id="2487770"/>
    <lineage>
        <taxon>Viruses</taxon>
        <taxon>Varidnaviria</taxon>
        <taxon>Bamfordvirae</taxon>
        <taxon>Nucleocytoviricota</taxon>
        <taxon>Megaviricetes</taxon>
        <taxon>Imitervirales</taxon>
        <taxon>Mimiviridae</taxon>
        <taxon>Klosneuvirinae</taxon>
    </lineage>
</organism>
<reference evidence="3" key="1">
    <citation type="submission" date="2018-10" db="EMBL/GenBank/DDBJ databases">
        <title>Hidden diversity of soil giant viruses.</title>
        <authorList>
            <person name="Schulz F."/>
            <person name="Alteio L."/>
            <person name="Goudeau D."/>
            <person name="Ryan E.M."/>
            <person name="Malmstrom R.R."/>
            <person name="Blanchard J."/>
            <person name="Woyke T."/>
        </authorList>
    </citation>
    <scope>NUCLEOTIDE SEQUENCE</scope>
    <source>
        <strain evidence="3">HYV1</strain>
    </source>
</reference>
<protein>
    <submittedName>
        <fullName evidence="3">XRN 5'-3' exonuclease</fullName>
    </submittedName>
</protein>
<evidence type="ECO:0000313" key="3">
    <source>
        <dbReference type="EMBL" id="AYV84104.1"/>
    </source>
</evidence>
<proteinExistence type="inferred from homology"/>
<name>A0A3G5AC06_9VIRU</name>
<dbReference type="EMBL" id="MK072399">
    <property type="protein sequence ID" value="AYV84104.1"/>
    <property type="molecule type" value="Genomic_DNA"/>
</dbReference>